<dbReference type="OrthoDB" id="5427059at2759"/>
<organism evidence="1 2">
    <name type="scientific">Dactylonectria estremocensis</name>
    <dbReference type="NCBI Taxonomy" id="1079267"/>
    <lineage>
        <taxon>Eukaryota</taxon>
        <taxon>Fungi</taxon>
        <taxon>Dikarya</taxon>
        <taxon>Ascomycota</taxon>
        <taxon>Pezizomycotina</taxon>
        <taxon>Sordariomycetes</taxon>
        <taxon>Hypocreomycetidae</taxon>
        <taxon>Hypocreales</taxon>
        <taxon>Nectriaceae</taxon>
        <taxon>Dactylonectria</taxon>
    </lineage>
</organism>
<comment type="caution">
    <text evidence="1">The sequence shown here is derived from an EMBL/GenBank/DDBJ whole genome shotgun (WGS) entry which is preliminary data.</text>
</comment>
<evidence type="ECO:0000313" key="1">
    <source>
        <dbReference type="EMBL" id="KAH7163516.1"/>
    </source>
</evidence>
<gene>
    <name evidence="1" type="ORF">B0J13DRAFT_518748</name>
</gene>
<dbReference type="Proteomes" id="UP000717696">
    <property type="component" value="Unassembled WGS sequence"/>
</dbReference>
<evidence type="ECO:0000313" key="2">
    <source>
        <dbReference type="Proteomes" id="UP000717696"/>
    </source>
</evidence>
<dbReference type="AlphaFoldDB" id="A0A9P9FKQ3"/>
<reference evidence="1" key="1">
    <citation type="journal article" date="2021" name="Nat. Commun.">
        <title>Genetic determinants of endophytism in the Arabidopsis root mycobiome.</title>
        <authorList>
            <person name="Mesny F."/>
            <person name="Miyauchi S."/>
            <person name="Thiergart T."/>
            <person name="Pickel B."/>
            <person name="Atanasova L."/>
            <person name="Karlsson M."/>
            <person name="Huettel B."/>
            <person name="Barry K.W."/>
            <person name="Haridas S."/>
            <person name="Chen C."/>
            <person name="Bauer D."/>
            <person name="Andreopoulos W."/>
            <person name="Pangilinan J."/>
            <person name="LaButti K."/>
            <person name="Riley R."/>
            <person name="Lipzen A."/>
            <person name="Clum A."/>
            <person name="Drula E."/>
            <person name="Henrissat B."/>
            <person name="Kohler A."/>
            <person name="Grigoriev I.V."/>
            <person name="Martin F.M."/>
            <person name="Hacquard S."/>
        </authorList>
    </citation>
    <scope>NUCLEOTIDE SEQUENCE</scope>
    <source>
        <strain evidence="1">MPI-CAGE-AT-0021</strain>
    </source>
</reference>
<protein>
    <submittedName>
        <fullName evidence="1">Uncharacterized protein</fullName>
    </submittedName>
</protein>
<accession>A0A9P9FKQ3</accession>
<name>A0A9P9FKQ3_9HYPO</name>
<keyword evidence="2" id="KW-1185">Reference proteome</keyword>
<sequence length="425" mass="48009">MAPITSLPLHLLADILRMVGSVQHLPAILRSHRIFYTAFLDTPCLPADLLRLQLPDHLLPLALAAYTSQKSIRDKHGVDPGRFLTECYGALFNAIGGGGHYITLDQALHISRLDDALTKLRSEFCESTLQKLYGLDRDDPISAVRQGLSDEELYRISRALYRFQIYGNLFLDQEDAEKTGEAQKALFFGRHSPWVNEQLACIYDYLETRLTGVMLTILSTTPACQEVVVNGFQWGGNLTEWLTERSQLFEEQRCVSAPANHLTDREGKPNTSERFVLTAVDWQLSLGLPRLHRLLQATTCEEWQSSLEEASTLCKSSLEDDLNAFNRGTRPEGAADGVWKAEEMDRLARQVEDGDETDDQPRKMWSKANYDGINDRFRLGAHASSPMRFVYGLRAVGYVLWDGERMDDEACKKTVAKAYRGDPIF</sequence>
<proteinExistence type="predicted"/>
<dbReference type="EMBL" id="JAGMUU010000001">
    <property type="protein sequence ID" value="KAH7163516.1"/>
    <property type="molecule type" value="Genomic_DNA"/>
</dbReference>